<dbReference type="RefSeq" id="WP_126683411.1">
    <property type="nucleotide sequence ID" value="NZ_RYYV01000002.1"/>
</dbReference>
<evidence type="ECO:0000256" key="1">
    <source>
        <dbReference type="ARBA" id="ARBA00007227"/>
    </source>
</evidence>
<protein>
    <submittedName>
        <fullName evidence="3">ImmA/IrrE family metallo-endopeptidase</fullName>
    </submittedName>
</protein>
<dbReference type="Pfam" id="PF01381">
    <property type="entry name" value="HTH_3"/>
    <property type="match status" value="1"/>
</dbReference>
<reference evidence="3 4" key="1">
    <citation type="submission" date="2018-12" db="EMBL/GenBank/DDBJ databases">
        <title>Dyella dinghuensis sp. nov. DHOA06 and Dyella choica sp. nov. 4M-K27, isolated from forest soil.</title>
        <authorList>
            <person name="Qiu L.-H."/>
            <person name="Gao Z.-H."/>
        </authorList>
    </citation>
    <scope>NUCLEOTIDE SEQUENCE [LARGE SCALE GENOMIC DNA]</scope>
    <source>
        <strain evidence="3 4">4M-K27</strain>
    </source>
</reference>
<dbReference type="InterPro" id="IPR001387">
    <property type="entry name" value="Cro/C1-type_HTH"/>
</dbReference>
<evidence type="ECO:0000259" key="2">
    <source>
        <dbReference type="PROSITE" id="PS50943"/>
    </source>
</evidence>
<dbReference type="PROSITE" id="PS50943">
    <property type="entry name" value="HTH_CROC1"/>
    <property type="match status" value="1"/>
</dbReference>
<dbReference type="Gene3D" id="1.10.10.2910">
    <property type="match status" value="1"/>
</dbReference>
<comment type="similarity">
    <text evidence="1">Belongs to the short-chain fatty acyl-CoA assimilation regulator (ScfR) family.</text>
</comment>
<dbReference type="Proteomes" id="UP000274358">
    <property type="component" value="Unassembled WGS sequence"/>
</dbReference>
<sequence length="381" mass="43303">MNLRLIGKRLAQARNLLELAVEKVEADTGIRRARLASIESGTEAPSGDELLIMASYYARDVRDFIDPSRPEPFKETSILYRKHGPAFTAEDRRSVQEFLFLCEIEADLASQLNVERVSFEFKPSNGDLHKTHGVDAAAALRRTLGYTARQIRLDIYADFRLIGLHVFRRRLRNKDLSGLYIEHPVAGHCILVNYDEDIYRQRFSVSHEAAHAIFDSNDTASISYERSSSKYNKMDLKEIRANRFASHYLMPPTLLPRVPSWSKELALHWAQTLKVSTEALSYALREADLVDDAAARMIRSVRVPMIDKVDPEAPSNLSPSQLARRKELMEMGLSDYYVGLCFEAHHRGLISAGRLGEAFLSDYRGLREISVLYGRSIVNEL</sequence>
<dbReference type="SMART" id="SM00530">
    <property type="entry name" value="HTH_XRE"/>
    <property type="match status" value="1"/>
</dbReference>
<feature type="domain" description="HTH cro/C1-type" evidence="2">
    <location>
        <begin position="10"/>
        <end position="64"/>
    </location>
</feature>
<dbReference type="GO" id="GO:0003677">
    <property type="term" value="F:DNA binding"/>
    <property type="evidence" value="ECO:0007669"/>
    <property type="project" value="InterPro"/>
</dbReference>
<dbReference type="CDD" id="cd00093">
    <property type="entry name" value="HTH_XRE"/>
    <property type="match status" value="1"/>
</dbReference>
<name>A0A432M9R4_9GAMM</name>
<gene>
    <name evidence="3" type="ORF">EKH80_03910</name>
</gene>
<comment type="caution">
    <text evidence="3">The sequence shown here is derived from an EMBL/GenBank/DDBJ whole genome shotgun (WGS) entry which is preliminary data.</text>
</comment>
<proteinExistence type="inferred from homology"/>
<dbReference type="OrthoDB" id="9794834at2"/>
<dbReference type="InterPro" id="IPR010982">
    <property type="entry name" value="Lambda_DNA-bd_dom_sf"/>
</dbReference>
<evidence type="ECO:0000313" key="4">
    <source>
        <dbReference type="Proteomes" id="UP000274358"/>
    </source>
</evidence>
<dbReference type="InterPro" id="IPR052345">
    <property type="entry name" value="Rad_response_metalloprotease"/>
</dbReference>
<organism evidence="3 4">
    <name type="scientific">Dyella choica</name>
    <dbReference type="NCBI Taxonomy" id="1927959"/>
    <lineage>
        <taxon>Bacteria</taxon>
        <taxon>Pseudomonadati</taxon>
        <taxon>Pseudomonadota</taxon>
        <taxon>Gammaproteobacteria</taxon>
        <taxon>Lysobacterales</taxon>
        <taxon>Rhodanobacteraceae</taxon>
        <taxon>Dyella</taxon>
    </lineage>
</organism>
<dbReference type="Pfam" id="PF06114">
    <property type="entry name" value="Peptidase_M78"/>
    <property type="match status" value="1"/>
</dbReference>
<accession>A0A432M9R4</accession>
<dbReference type="PANTHER" id="PTHR43236:SF1">
    <property type="entry name" value="BLL7220 PROTEIN"/>
    <property type="match status" value="1"/>
</dbReference>
<dbReference type="Gene3D" id="1.10.260.40">
    <property type="entry name" value="lambda repressor-like DNA-binding domains"/>
    <property type="match status" value="1"/>
</dbReference>
<dbReference type="AlphaFoldDB" id="A0A432M9R4"/>
<evidence type="ECO:0000313" key="3">
    <source>
        <dbReference type="EMBL" id="RUL78954.1"/>
    </source>
</evidence>
<keyword evidence="4" id="KW-1185">Reference proteome</keyword>
<dbReference type="EMBL" id="RYYV01000002">
    <property type="protein sequence ID" value="RUL78954.1"/>
    <property type="molecule type" value="Genomic_DNA"/>
</dbReference>
<dbReference type="SUPFAM" id="SSF47413">
    <property type="entry name" value="lambda repressor-like DNA-binding domains"/>
    <property type="match status" value="1"/>
</dbReference>
<dbReference type="InterPro" id="IPR010359">
    <property type="entry name" value="IrrE_HExxH"/>
</dbReference>
<dbReference type="PANTHER" id="PTHR43236">
    <property type="entry name" value="ANTITOXIN HIGA1"/>
    <property type="match status" value="1"/>
</dbReference>